<dbReference type="HOGENOM" id="CLU_056949_0_0_12"/>
<organism evidence="1 2">
    <name type="scientific">Treponema brennaborense (strain DSM 12168 / CIP 105900 / DD5/3)</name>
    <dbReference type="NCBI Taxonomy" id="906968"/>
    <lineage>
        <taxon>Bacteria</taxon>
        <taxon>Pseudomonadati</taxon>
        <taxon>Spirochaetota</taxon>
        <taxon>Spirochaetia</taxon>
        <taxon>Spirochaetales</taxon>
        <taxon>Treponemataceae</taxon>
        <taxon>Treponema</taxon>
    </lineage>
</organism>
<dbReference type="KEGG" id="tbe:Trebr_1665"/>
<reference evidence="2" key="1">
    <citation type="submission" date="2011-04" db="EMBL/GenBank/DDBJ databases">
        <title>The complete genome of Treponema brennaborense DSM 12168.</title>
        <authorList>
            <person name="Lucas S."/>
            <person name="Han J."/>
            <person name="Lapidus A."/>
            <person name="Bruce D."/>
            <person name="Goodwin L."/>
            <person name="Pitluck S."/>
            <person name="Peters L."/>
            <person name="Kyrpides N."/>
            <person name="Mavromatis K."/>
            <person name="Ivanova N."/>
            <person name="Mikhailova N."/>
            <person name="Pagani I."/>
            <person name="Teshima H."/>
            <person name="Detter J.C."/>
            <person name="Tapia R."/>
            <person name="Han C."/>
            <person name="Land M."/>
            <person name="Hauser L."/>
            <person name="Markowitz V."/>
            <person name="Cheng J.-F."/>
            <person name="Hugenholtz P."/>
            <person name="Woyke T."/>
            <person name="Wu D."/>
            <person name="Gronow S."/>
            <person name="Wellnitz S."/>
            <person name="Brambilla E."/>
            <person name="Klenk H.-P."/>
            <person name="Eisen J.A."/>
        </authorList>
    </citation>
    <scope>NUCLEOTIDE SEQUENCE [LARGE SCALE GENOMIC DNA]</scope>
    <source>
        <strain evidence="2">DSM 12168 / CIP 105900 / DD5/3</strain>
    </source>
</reference>
<evidence type="ECO:0000313" key="2">
    <source>
        <dbReference type="Proteomes" id="UP000006546"/>
    </source>
</evidence>
<dbReference type="AlphaFoldDB" id="F4LQ09"/>
<dbReference type="RefSeq" id="WP_013758792.1">
    <property type="nucleotide sequence ID" value="NC_015500.1"/>
</dbReference>
<proteinExistence type="predicted"/>
<dbReference type="Proteomes" id="UP000006546">
    <property type="component" value="Chromosome"/>
</dbReference>
<protein>
    <submittedName>
        <fullName evidence="1">Uncharacterized protein</fullName>
    </submittedName>
</protein>
<dbReference type="EMBL" id="CP002696">
    <property type="protein sequence ID" value="AEE17087.1"/>
    <property type="molecule type" value="Genomic_DNA"/>
</dbReference>
<gene>
    <name evidence="1" type="ordered locus">Trebr_1665</name>
</gene>
<dbReference type="eggNOG" id="ENOG502ZG03">
    <property type="taxonomic scope" value="Bacteria"/>
</dbReference>
<accession>F4LQ09</accession>
<sequence>MKFKGSVRFFIITGCIFLLVYMVAAVRPLGSELQLIPCWTISVTEHVPVPDAPPLPAETALIPFKLGQNMGYFTPDGTVAVLESFPFKAAISPVYRAAYGPDAVNIPFYTPDRLEPAAVIGGSGFPFFDEERIFLFMPGGASLAQYDASGAKKWQFEGYVPIVAFASSAAGCAAGYADGTVIVFDADGTVKQTFVPGGSDYPIILGVDITESGTQIACVSGIDRQRFVLTQEKDGISKIVFHTYLNGNMRSPALVRFNKAGSTVFYACTDGLGIVDCATFKNKIIALPGTILAVEETQIPGVVCVLAKEKSTYSVYIVEQFGNLIGHFSFTADYAFIDTDADSLYVGRNDTISRIRLERK</sequence>
<evidence type="ECO:0000313" key="1">
    <source>
        <dbReference type="EMBL" id="AEE17087.1"/>
    </source>
</evidence>
<dbReference type="STRING" id="906968.Trebr_1665"/>
<dbReference type="InterPro" id="IPR011047">
    <property type="entry name" value="Quinoprotein_ADH-like_sf"/>
</dbReference>
<dbReference type="SUPFAM" id="SSF50998">
    <property type="entry name" value="Quinoprotein alcohol dehydrogenase-like"/>
    <property type="match status" value="1"/>
</dbReference>
<keyword evidence="2" id="KW-1185">Reference proteome</keyword>
<name>F4LQ09_TREBD</name>
<dbReference type="OrthoDB" id="358864at2"/>